<dbReference type="Gene3D" id="1.50.10.10">
    <property type="match status" value="1"/>
</dbReference>
<dbReference type="PANTHER" id="PTHR41814:SF1">
    <property type="entry name" value="CELLULASE"/>
    <property type="match status" value="1"/>
</dbReference>
<name>A0A9W7SYK7_9PEZI</name>
<accession>A0A9W7SYK7</accession>
<evidence type="ECO:0000313" key="4">
    <source>
        <dbReference type="Proteomes" id="UP001138500"/>
    </source>
</evidence>
<reference evidence="3 4" key="2">
    <citation type="journal article" date="2021" name="Curr. Genet.">
        <title>Genetic response to nitrogen starvation in the aggressive Eucalyptus foliar pathogen Teratosphaeria destructans.</title>
        <authorList>
            <person name="Havenga M."/>
            <person name="Wingfield B.D."/>
            <person name="Wingfield M.J."/>
            <person name="Dreyer L.L."/>
            <person name="Roets F."/>
            <person name="Aylward J."/>
        </authorList>
    </citation>
    <scope>NUCLEOTIDE SEQUENCE [LARGE SCALE GENOMIC DNA]</scope>
    <source>
        <strain evidence="3">CMW44962</strain>
    </source>
</reference>
<gene>
    <name evidence="3" type="ORF">Tdes44962_MAKER01541</name>
</gene>
<evidence type="ECO:0000256" key="2">
    <source>
        <dbReference type="SAM" id="MobiDB-lite"/>
    </source>
</evidence>
<dbReference type="Proteomes" id="UP001138500">
    <property type="component" value="Unassembled WGS sequence"/>
</dbReference>
<protein>
    <submittedName>
        <fullName evidence="3">Glycosyl Hydrolase Family 88</fullName>
    </submittedName>
</protein>
<dbReference type="Pfam" id="PF07470">
    <property type="entry name" value="Glyco_hydro_88"/>
    <property type="match status" value="1"/>
</dbReference>
<dbReference type="InterPro" id="IPR008928">
    <property type="entry name" value="6-hairpin_glycosidase_sf"/>
</dbReference>
<keyword evidence="1 3" id="KW-0378">Hydrolase</keyword>
<dbReference type="InterPro" id="IPR012341">
    <property type="entry name" value="6hp_glycosidase-like_sf"/>
</dbReference>
<dbReference type="AlphaFoldDB" id="A0A9W7SYK7"/>
<dbReference type="SUPFAM" id="SSF48208">
    <property type="entry name" value="Six-hairpin glycosidases"/>
    <property type="match status" value="1"/>
</dbReference>
<dbReference type="GO" id="GO:0005975">
    <property type="term" value="P:carbohydrate metabolic process"/>
    <property type="evidence" value="ECO:0007669"/>
    <property type="project" value="InterPro"/>
</dbReference>
<keyword evidence="4" id="KW-1185">Reference proteome</keyword>
<dbReference type="PANTHER" id="PTHR41814">
    <property type="entry name" value="EXPRESSED PROTEIN"/>
    <property type="match status" value="1"/>
</dbReference>
<dbReference type="EMBL" id="RIBY02000446">
    <property type="protein sequence ID" value="KAH9842163.1"/>
    <property type="molecule type" value="Genomic_DNA"/>
</dbReference>
<organism evidence="3 4">
    <name type="scientific">Teratosphaeria destructans</name>
    <dbReference type="NCBI Taxonomy" id="418781"/>
    <lineage>
        <taxon>Eukaryota</taxon>
        <taxon>Fungi</taxon>
        <taxon>Dikarya</taxon>
        <taxon>Ascomycota</taxon>
        <taxon>Pezizomycotina</taxon>
        <taxon>Dothideomycetes</taxon>
        <taxon>Dothideomycetidae</taxon>
        <taxon>Mycosphaerellales</taxon>
        <taxon>Teratosphaeriaceae</taxon>
        <taxon>Teratosphaeria</taxon>
    </lineage>
</organism>
<feature type="region of interest" description="Disordered" evidence="2">
    <location>
        <begin position="1"/>
        <end position="26"/>
    </location>
</feature>
<dbReference type="InterPro" id="IPR010905">
    <property type="entry name" value="Glyco_hydro_88"/>
</dbReference>
<comment type="caution">
    <text evidence="3">The sequence shown here is derived from an EMBL/GenBank/DDBJ whole genome shotgun (WGS) entry which is preliminary data.</text>
</comment>
<dbReference type="GO" id="GO:0016787">
    <property type="term" value="F:hydrolase activity"/>
    <property type="evidence" value="ECO:0007669"/>
    <property type="project" value="UniProtKB-KW"/>
</dbReference>
<evidence type="ECO:0000313" key="3">
    <source>
        <dbReference type="EMBL" id="KAH9842163.1"/>
    </source>
</evidence>
<proteinExistence type="predicted"/>
<evidence type="ECO:0000256" key="1">
    <source>
        <dbReference type="ARBA" id="ARBA00022801"/>
    </source>
</evidence>
<reference evidence="3 4" key="1">
    <citation type="journal article" date="2018" name="IMA Fungus">
        <title>IMA Genome-F 10: Nine draft genome sequences of Claviceps purpurea s.lat., including C. arundinis, C. humidiphila, and C. cf. spartinae, pseudomolecules for the pitch canker pathogen Fusarium circinatum, draft genome of Davidsoniella eucalypti, Grosmannia galeiformis, Quambalaria eucalypti, and Teratosphaeria destructans.</title>
        <authorList>
            <person name="Wingfield B.D."/>
            <person name="Liu M."/>
            <person name="Nguyen H.D."/>
            <person name="Lane F.A."/>
            <person name="Morgan S.W."/>
            <person name="De Vos L."/>
            <person name="Wilken P.M."/>
            <person name="Duong T.A."/>
            <person name="Aylward J."/>
            <person name="Coetzee M.P."/>
            <person name="Dadej K."/>
            <person name="De Beer Z.W."/>
            <person name="Findlay W."/>
            <person name="Havenga M."/>
            <person name="Kolarik M."/>
            <person name="Menzies J.G."/>
            <person name="Naidoo K."/>
            <person name="Pochopski O."/>
            <person name="Shoukouhi P."/>
            <person name="Santana Q.C."/>
            <person name="Seifert K.A."/>
            <person name="Soal N."/>
            <person name="Steenkamp E.T."/>
            <person name="Tatham C.T."/>
            <person name="van der Nest M.A."/>
            <person name="Wingfield M.J."/>
        </authorList>
    </citation>
    <scope>NUCLEOTIDE SEQUENCE [LARGE SCALE GENOMIC DNA]</scope>
    <source>
        <strain evidence="3">CMW44962</strain>
    </source>
</reference>
<dbReference type="OrthoDB" id="4138492at2759"/>
<sequence length="448" mass="49999">MAELRQRRPPVVVDGRRDDGRPAHRHHRDEWSWSDIRSWPPDVKWSPALLALLTGLAALFYTHFLRETPFDLSSPASCRATFNYTFRVNAARHQVEARSARSWEVGTAIEAIESLIDPGKTVFAGAQAFPDGQVPTQGLCLDEALIWGYQKIGTNGTTLFDADRFGAADPASLGVAATMLGSRWRRYLDAAEREKEYLLRRAPRYANGAISHRREAKELWSEAVFMFPPFLAYYGVATGDLELVKTAFRQVMLYRDVLSHNRGPLEGLWRHIEAPARGEFHVTARGRRGNAFAAYGMARVRGDVGAWEPARSSMSAELAQLDQWVGEILDGAMRTDDHASGLLRNYLGDPAWFAETSGTSLFAATAYRMAVLDPARFGRDRYVSWAHRKRRAVVARIDEDGFAGPAVNPERFDADTPVEGSVVGESFLLLMGAAFRECVCAGVCEWRD</sequence>